<dbReference type="InterPro" id="IPR010559">
    <property type="entry name" value="Sig_transdc_His_kin_internal"/>
</dbReference>
<keyword evidence="5" id="KW-1185">Reference proteome</keyword>
<dbReference type="AlphaFoldDB" id="A0A1G5AIC8"/>
<name>A0A1G5AIC8_9FIRM</name>
<dbReference type="InterPro" id="IPR003594">
    <property type="entry name" value="HATPase_dom"/>
</dbReference>
<feature type="transmembrane region" description="Helical" evidence="1">
    <location>
        <begin position="7"/>
        <end position="29"/>
    </location>
</feature>
<keyword evidence="4" id="KW-0418">Kinase</keyword>
<feature type="domain" description="Signal transduction histidine kinase internal region" evidence="3">
    <location>
        <begin position="310"/>
        <end position="389"/>
    </location>
</feature>
<keyword evidence="1" id="KW-0472">Membrane</keyword>
<keyword evidence="4" id="KW-0808">Transferase</keyword>
<evidence type="ECO:0000313" key="5">
    <source>
        <dbReference type="Proteomes" id="UP000183047"/>
    </source>
</evidence>
<accession>A0A1G5AIC8</accession>
<evidence type="ECO:0000259" key="3">
    <source>
        <dbReference type="Pfam" id="PF06580"/>
    </source>
</evidence>
<dbReference type="RefSeq" id="WP_074461098.1">
    <property type="nucleotide sequence ID" value="NZ_FMUR01000003.1"/>
</dbReference>
<feature type="domain" description="Histidine kinase/HSP90-like ATPase" evidence="2">
    <location>
        <begin position="410"/>
        <end position="515"/>
    </location>
</feature>
<dbReference type="GO" id="GO:0016020">
    <property type="term" value="C:membrane"/>
    <property type="evidence" value="ECO:0007669"/>
    <property type="project" value="InterPro"/>
</dbReference>
<keyword evidence="1" id="KW-0812">Transmembrane</keyword>
<dbReference type="PANTHER" id="PTHR34220">
    <property type="entry name" value="SENSOR HISTIDINE KINASE YPDA"/>
    <property type="match status" value="1"/>
</dbReference>
<organism evidence="4 5">
    <name type="scientific">Butyrivibrio hungatei</name>
    <dbReference type="NCBI Taxonomy" id="185008"/>
    <lineage>
        <taxon>Bacteria</taxon>
        <taxon>Bacillati</taxon>
        <taxon>Bacillota</taxon>
        <taxon>Clostridia</taxon>
        <taxon>Lachnospirales</taxon>
        <taxon>Lachnospiraceae</taxon>
        <taxon>Butyrivibrio</taxon>
    </lineage>
</organism>
<dbReference type="Proteomes" id="UP000183047">
    <property type="component" value="Unassembled WGS sequence"/>
</dbReference>
<keyword evidence="1" id="KW-1133">Transmembrane helix</keyword>
<reference evidence="5" key="1">
    <citation type="submission" date="2016-10" db="EMBL/GenBank/DDBJ databases">
        <authorList>
            <person name="Varghese N."/>
            <person name="Submissions S."/>
        </authorList>
    </citation>
    <scope>NUCLEOTIDE SEQUENCE [LARGE SCALE GENOMIC DNA]</scope>
    <source>
        <strain evidence="5">XBD2006</strain>
    </source>
</reference>
<dbReference type="EMBL" id="FMUR01000003">
    <property type="protein sequence ID" value="SCX77645.1"/>
    <property type="molecule type" value="Genomic_DNA"/>
</dbReference>
<evidence type="ECO:0000256" key="1">
    <source>
        <dbReference type="SAM" id="Phobius"/>
    </source>
</evidence>
<dbReference type="InterPro" id="IPR050640">
    <property type="entry name" value="Bact_2-comp_sensor_kinase"/>
</dbReference>
<dbReference type="PANTHER" id="PTHR34220:SF7">
    <property type="entry name" value="SENSOR HISTIDINE KINASE YPDA"/>
    <property type="match status" value="1"/>
</dbReference>
<evidence type="ECO:0000313" key="4">
    <source>
        <dbReference type="EMBL" id="SCX77645.1"/>
    </source>
</evidence>
<gene>
    <name evidence="4" type="ORF">SAMN02910451_00274</name>
</gene>
<evidence type="ECO:0000259" key="2">
    <source>
        <dbReference type="Pfam" id="PF02518"/>
    </source>
</evidence>
<protein>
    <submittedName>
        <fullName evidence="4">Two-component system, sensor histidine kinase YesM</fullName>
    </submittedName>
</protein>
<dbReference type="Pfam" id="PF02518">
    <property type="entry name" value="HATPase_c"/>
    <property type="match status" value="1"/>
</dbReference>
<dbReference type="InterPro" id="IPR036890">
    <property type="entry name" value="HATPase_C_sf"/>
</dbReference>
<dbReference type="Gene3D" id="3.30.565.10">
    <property type="entry name" value="Histidine kinase-like ATPase, C-terminal domain"/>
    <property type="match status" value="1"/>
</dbReference>
<feature type="transmembrane region" description="Helical" evidence="1">
    <location>
        <begin position="267"/>
        <end position="287"/>
    </location>
</feature>
<dbReference type="GO" id="GO:0000155">
    <property type="term" value="F:phosphorelay sensor kinase activity"/>
    <property type="evidence" value="ECO:0007669"/>
    <property type="project" value="InterPro"/>
</dbReference>
<sequence length="522" mass="60542">MKKKLIILYLVFAIIPLAILDAVVIGGILRTEKTNQYHEMENVASAVKYACAAEIDSAVKVANSIYTSKYIYDFMKMQFESPLDYYTSYKAFFNDTLIDVMASQNDLSYKLYIDNDTLINGSQFQRLERAYDEPWYKFMKDKGLKSGLFFDYNTKQVGLDSNTRKIFYFKVLDFYDYGSENVLLIDINYGEFSRTLVNMNFDLDAYLCDNEKILLTNGKDVSMAKPYRYVSELENIGYTMDMQVYNQLLKIYVIASDSKVYNWWESWGIYLLLLAALNILFPVLLLIRINRIAYGYTLREQTMIMTRQHAELLALHSQINPHFLFNALESIRMHCIIKKESETAYMVERLAKLQRQYTEWEEDNTTIENEADFVNNYLELQKYRFGDRLSYSIDIEPSCKKNLVPKLTLVTFVENACIHGIESKASNGWIFIRVHEKDNDMVIEIEDTGNGMSSEEVEKLLTYMREANISMLEKKGRVGVINACIRLKMVTDDKVLFGIDSEEGIGTIVTIVIPEECLKKGV</sequence>
<dbReference type="SUPFAM" id="SSF55874">
    <property type="entry name" value="ATPase domain of HSP90 chaperone/DNA topoisomerase II/histidine kinase"/>
    <property type="match status" value="1"/>
</dbReference>
<dbReference type="OrthoDB" id="9809348at2"/>
<dbReference type="Pfam" id="PF06580">
    <property type="entry name" value="His_kinase"/>
    <property type="match status" value="1"/>
</dbReference>
<proteinExistence type="predicted"/>